<dbReference type="Pfam" id="PF04773">
    <property type="entry name" value="FecR"/>
    <property type="match status" value="1"/>
</dbReference>
<evidence type="ECO:0000259" key="1">
    <source>
        <dbReference type="Pfam" id="PF04773"/>
    </source>
</evidence>
<dbReference type="InterPro" id="IPR006860">
    <property type="entry name" value="FecR"/>
</dbReference>
<dbReference type="InterPro" id="IPR012373">
    <property type="entry name" value="Ferrdict_sens_TM"/>
</dbReference>
<proteinExistence type="predicted"/>
<dbReference type="GO" id="GO:0016989">
    <property type="term" value="F:sigma factor antagonist activity"/>
    <property type="evidence" value="ECO:0007669"/>
    <property type="project" value="TreeGrafter"/>
</dbReference>
<dbReference type="PANTHER" id="PTHR30273">
    <property type="entry name" value="PERIPLASMIC SIGNAL SENSOR AND SIGMA FACTOR ACTIVATOR FECR-RELATED"/>
    <property type="match status" value="1"/>
</dbReference>
<dbReference type="EMBL" id="SSOC01000004">
    <property type="protein sequence ID" value="THF64774.1"/>
    <property type="molecule type" value="Genomic_DNA"/>
</dbReference>
<reference evidence="3 4" key="1">
    <citation type="submission" date="2019-04" db="EMBL/GenBank/DDBJ databases">
        <title>Azoarcus nasutitermitis sp. nov. isolated from termite nest.</title>
        <authorList>
            <person name="Lin S.-Y."/>
            <person name="Hameed A."/>
            <person name="Hsu Y.-H."/>
            <person name="Young C.-C."/>
        </authorList>
    </citation>
    <scope>NUCLEOTIDE SEQUENCE [LARGE SCALE GENOMIC DNA]</scope>
    <source>
        <strain evidence="3 4">CC-YHH838</strain>
    </source>
</reference>
<accession>A0A4S4AXI7</accession>
<sequence length="326" mass="35460">MSSSARAAPPFDESTALAAAEWYFRLQEGASPDEQTACAAWRAADPRHELAWQRAEQLGKTLAGLPPQLALPILNRKRANGRRNATKALALLLCAAPAGWLAWNSQPARERLAEHRSATGQRREITLADGTRVHLNTASAVDVRYDAHARVLQLHAGEILVDTAPDPHSPPRPLRVETRHGAAHALGTRFTVRQEADHTRVSVLAGTVRIQPAGSPAHIVLQPGQQARFTQTTPGTPQDADPQGTEWTRGLLIARNMRLDDFAAELARHRPGLLRCDPAVADQRISGVFQLDDTDAILASLPRAIPVQVHSRSRYWVTLAPAGTGH</sequence>
<feature type="domain" description="FecR N-terminal" evidence="2">
    <location>
        <begin position="18"/>
        <end position="58"/>
    </location>
</feature>
<gene>
    <name evidence="3" type="ORF">E6C76_12050</name>
</gene>
<dbReference type="Gene3D" id="2.60.120.1440">
    <property type="match status" value="1"/>
</dbReference>
<feature type="domain" description="FecR protein" evidence="1">
    <location>
        <begin position="115"/>
        <end position="209"/>
    </location>
</feature>
<name>A0A4S4AXI7_9RHOO</name>
<dbReference type="PIRSF" id="PIRSF018266">
    <property type="entry name" value="FecR"/>
    <property type="match status" value="1"/>
</dbReference>
<evidence type="ECO:0000259" key="2">
    <source>
        <dbReference type="Pfam" id="PF16220"/>
    </source>
</evidence>
<dbReference type="AlphaFoldDB" id="A0A4S4AXI7"/>
<protein>
    <submittedName>
        <fullName evidence="3">DUF4880 domain-containing protein</fullName>
    </submittedName>
</protein>
<dbReference type="OrthoDB" id="1100567at2"/>
<dbReference type="Proteomes" id="UP000308430">
    <property type="component" value="Unassembled WGS sequence"/>
</dbReference>
<dbReference type="InterPro" id="IPR032623">
    <property type="entry name" value="FecR_N"/>
</dbReference>
<dbReference type="RefSeq" id="WP_136348492.1">
    <property type="nucleotide sequence ID" value="NZ_SSOC01000004.1"/>
</dbReference>
<evidence type="ECO:0000313" key="4">
    <source>
        <dbReference type="Proteomes" id="UP000308430"/>
    </source>
</evidence>
<comment type="caution">
    <text evidence="3">The sequence shown here is derived from an EMBL/GenBank/DDBJ whole genome shotgun (WGS) entry which is preliminary data.</text>
</comment>
<keyword evidence="4" id="KW-1185">Reference proteome</keyword>
<evidence type="ECO:0000313" key="3">
    <source>
        <dbReference type="EMBL" id="THF64774.1"/>
    </source>
</evidence>
<dbReference type="PANTHER" id="PTHR30273:SF2">
    <property type="entry name" value="PROTEIN FECR"/>
    <property type="match status" value="1"/>
</dbReference>
<organism evidence="3 4">
    <name type="scientific">Pseudothauera nasutitermitis</name>
    <dbReference type="NCBI Taxonomy" id="2565930"/>
    <lineage>
        <taxon>Bacteria</taxon>
        <taxon>Pseudomonadati</taxon>
        <taxon>Pseudomonadota</taxon>
        <taxon>Betaproteobacteria</taxon>
        <taxon>Rhodocyclales</taxon>
        <taxon>Zoogloeaceae</taxon>
        <taxon>Pseudothauera</taxon>
    </lineage>
</organism>
<dbReference type="Pfam" id="PF16220">
    <property type="entry name" value="DUF4880"/>
    <property type="match status" value="1"/>
</dbReference>